<protein>
    <submittedName>
        <fullName evidence="1">Uncharacterized protein</fullName>
    </submittedName>
</protein>
<evidence type="ECO:0000313" key="1">
    <source>
        <dbReference type="EMBL" id="KAK1432954.1"/>
    </source>
</evidence>
<gene>
    <name evidence="1" type="ORF">QVD17_09857</name>
</gene>
<evidence type="ECO:0000313" key="2">
    <source>
        <dbReference type="Proteomes" id="UP001229421"/>
    </source>
</evidence>
<comment type="caution">
    <text evidence="1">The sequence shown here is derived from an EMBL/GenBank/DDBJ whole genome shotgun (WGS) entry which is preliminary data.</text>
</comment>
<name>A0AAD8L279_TARER</name>
<proteinExistence type="predicted"/>
<sequence>MVKRSEPLRDSINGSDIEIKLQVMLSLHDACTGEIPRTLFKVVLSHLKTLINTCCPTSLTAEIFPFLSHTPTSTHSLSLIKSISFSSLNFPPQYNSQYTNI</sequence>
<keyword evidence="2" id="KW-1185">Reference proteome</keyword>
<organism evidence="1 2">
    <name type="scientific">Tagetes erecta</name>
    <name type="common">African marigold</name>
    <dbReference type="NCBI Taxonomy" id="13708"/>
    <lineage>
        <taxon>Eukaryota</taxon>
        <taxon>Viridiplantae</taxon>
        <taxon>Streptophyta</taxon>
        <taxon>Embryophyta</taxon>
        <taxon>Tracheophyta</taxon>
        <taxon>Spermatophyta</taxon>
        <taxon>Magnoliopsida</taxon>
        <taxon>eudicotyledons</taxon>
        <taxon>Gunneridae</taxon>
        <taxon>Pentapetalae</taxon>
        <taxon>asterids</taxon>
        <taxon>campanulids</taxon>
        <taxon>Asterales</taxon>
        <taxon>Asteraceae</taxon>
        <taxon>Asteroideae</taxon>
        <taxon>Heliantheae alliance</taxon>
        <taxon>Tageteae</taxon>
        <taxon>Tagetes</taxon>
    </lineage>
</organism>
<dbReference type="EMBL" id="JAUHHV010000002">
    <property type="protein sequence ID" value="KAK1432954.1"/>
    <property type="molecule type" value="Genomic_DNA"/>
</dbReference>
<reference evidence="1" key="1">
    <citation type="journal article" date="2023" name="bioRxiv">
        <title>Improved chromosome-level genome assembly for marigold (Tagetes erecta).</title>
        <authorList>
            <person name="Jiang F."/>
            <person name="Yuan L."/>
            <person name="Wang S."/>
            <person name="Wang H."/>
            <person name="Xu D."/>
            <person name="Wang A."/>
            <person name="Fan W."/>
        </authorList>
    </citation>
    <scope>NUCLEOTIDE SEQUENCE</scope>
    <source>
        <strain evidence="1">WSJ</strain>
        <tissue evidence="1">Leaf</tissue>
    </source>
</reference>
<accession>A0AAD8L279</accession>
<dbReference type="AlphaFoldDB" id="A0AAD8L279"/>
<dbReference type="Proteomes" id="UP001229421">
    <property type="component" value="Unassembled WGS sequence"/>
</dbReference>